<gene>
    <name evidence="1" type="ORF">ASU31_02280</name>
</gene>
<protein>
    <submittedName>
        <fullName evidence="1">Uncharacterized protein</fullName>
    </submittedName>
</protein>
<organism evidence="1 2">
    <name type="scientific">Pedobacter ginsenosidimutans</name>
    <dbReference type="NCBI Taxonomy" id="687842"/>
    <lineage>
        <taxon>Bacteria</taxon>
        <taxon>Pseudomonadati</taxon>
        <taxon>Bacteroidota</taxon>
        <taxon>Sphingobacteriia</taxon>
        <taxon>Sphingobacteriales</taxon>
        <taxon>Sphingobacteriaceae</taxon>
        <taxon>Pedobacter</taxon>
    </lineage>
</organism>
<proteinExistence type="predicted"/>
<accession>A0A0T5VW99</accession>
<sequence length="63" mass="7031">MLIGLFVIVPILKENRELPLQSRLVTQVCAAIWGCIGQDALLDVHKPDRTESPERSMSEDLQG</sequence>
<reference evidence="1 2" key="1">
    <citation type="submission" date="2015-11" db="EMBL/GenBank/DDBJ databases">
        <title>Sequence of Pedobacter ginsenosidimutans.</title>
        <authorList>
            <person name="Carson E."/>
            <person name="Keyser V."/>
            <person name="Newman J."/>
            <person name="Miller J."/>
        </authorList>
    </citation>
    <scope>NUCLEOTIDE SEQUENCE [LARGE SCALE GENOMIC DNA]</scope>
    <source>
        <strain evidence="1 2">KACC 14530</strain>
    </source>
</reference>
<dbReference type="Proteomes" id="UP000051950">
    <property type="component" value="Unassembled WGS sequence"/>
</dbReference>
<evidence type="ECO:0000313" key="1">
    <source>
        <dbReference type="EMBL" id="KRT18134.1"/>
    </source>
</evidence>
<dbReference type="EMBL" id="LMZQ01000001">
    <property type="protein sequence ID" value="KRT18134.1"/>
    <property type="molecule type" value="Genomic_DNA"/>
</dbReference>
<name>A0A0T5VW99_9SPHI</name>
<comment type="caution">
    <text evidence="1">The sequence shown here is derived from an EMBL/GenBank/DDBJ whole genome shotgun (WGS) entry which is preliminary data.</text>
</comment>
<evidence type="ECO:0000313" key="2">
    <source>
        <dbReference type="Proteomes" id="UP000051950"/>
    </source>
</evidence>
<dbReference type="AlphaFoldDB" id="A0A0T5VW99"/>
<keyword evidence="2" id="KW-1185">Reference proteome</keyword>